<comment type="similarity">
    <text evidence="12">Belongs to the adenylate kinase family. UMP-CMP kinase subfamily.</text>
</comment>
<dbReference type="Proteomes" id="UP000663882">
    <property type="component" value="Unassembled WGS sequence"/>
</dbReference>
<feature type="binding site" evidence="12">
    <location>
        <begin position="91"/>
        <end position="94"/>
    </location>
    <ligand>
        <name>a ribonucleoside 5'-phosphate</name>
        <dbReference type="ChEBI" id="CHEBI:58043"/>
    </ligand>
</feature>
<dbReference type="GO" id="GO:0098796">
    <property type="term" value="C:membrane protein complex"/>
    <property type="evidence" value="ECO:0007669"/>
    <property type="project" value="UniProtKB-ARBA"/>
</dbReference>
<dbReference type="PROSITE" id="PS00113">
    <property type="entry name" value="ADENYLATE_KINASE"/>
    <property type="match status" value="1"/>
</dbReference>
<comment type="caution">
    <text evidence="14">The sequence shown here is derived from an EMBL/GenBank/DDBJ whole genome shotgun (WGS) entry which is preliminary data.</text>
</comment>
<evidence type="ECO:0000256" key="5">
    <source>
        <dbReference type="ARBA" id="ARBA00022741"/>
    </source>
</evidence>
<name>A0A813VMP0_9BILA</name>
<comment type="caution">
    <text evidence="12">Lacks conserved residue(s) required for the propagation of feature annotation.</text>
</comment>
<evidence type="ECO:0000256" key="7">
    <source>
        <dbReference type="ARBA" id="ARBA00022801"/>
    </source>
</evidence>
<dbReference type="PANTHER" id="PTHR23359">
    <property type="entry name" value="NUCLEOTIDE KINASE"/>
    <property type="match status" value="1"/>
</dbReference>
<dbReference type="Pfam" id="PF00406">
    <property type="entry name" value="ADK"/>
    <property type="match status" value="1"/>
</dbReference>
<dbReference type="InterPro" id="IPR006266">
    <property type="entry name" value="UMP_CMP_kinase"/>
</dbReference>
<keyword evidence="5 12" id="KW-0547">Nucleotide-binding</keyword>
<dbReference type="GO" id="GO:0006221">
    <property type="term" value="P:pyrimidine nucleotide biosynthetic process"/>
    <property type="evidence" value="ECO:0007669"/>
    <property type="project" value="UniProtKB-UniRule"/>
</dbReference>
<dbReference type="PRINTS" id="PR00094">
    <property type="entry name" value="ADENYLTKNASE"/>
</dbReference>
<evidence type="ECO:0000256" key="6">
    <source>
        <dbReference type="ARBA" id="ARBA00022777"/>
    </source>
</evidence>
<feature type="domain" description="Peptidase S26" evidence="13">
    <location>
        <begin position="200"/>
        <end position="272"/>
    </location>
</feature>
<evidence type="ECO:0000259" key="13">
    <source>
        <dbReference type="Pfam" id="PF10502"/>
    </source>
</evidence>
<dbReference type="FunFam" id="3.40.50.300:FF:000315">
    <property type="entry name" value="Adenylate kinase 1"/>
    <property type="match status" value="1"/>
</dbReference>
<dbReference type="Proteomes" id="UP000663823">
    <property type="component" value="Unassembled WGS sequence"/>
</dbReference>
<dbReference type="HAMAP" id="MF_03172">
    <property type="entry name" value="Adenylate_kinase_UMP_CMP_kin"/>
    <property type="match status" value="1"/>
</dbReference>
<feature type="binding site" evidence="12">
    <location>
        <position position="132"/>
    </location>
    <ligand>
        <name>ATP</name>
        <dbReference type="ChEBI" id="CHEBI:30616"/>
    </ligand>
</feature>
<dbReference type="AlphaFoldDB" id="A0A813VMP0"/>
<dbReference type="GO" id="GO:0006465">
    <property type="term" value="P:signal peptide processing"/>
    <property type="evidence" value="ECO:0007669"/>
    <property type="project" value="InterPro"/>
</dbReference>
<keyword evidence="3 12" id="KW-0963">Cytoplasm</keyword>
<dbReference type="InterPro" id="IPR019533">
    <property type="entry name" value="Peptidase_S26"/>
</dbReference>
<proteinExistence type="inferred from homology"/>
<dbReference type="InterPro" id="IPR027417">
    <property type="entry name" value="P-loop_NTPase"/>
</dbReference>
<evidence type="ECO:0000256" key="4">
    <source>
        <dbReference type="ARBA" id="ARBA00022679"/>
    </source>
</evidence>
<protein>
    <recommendedName>
        <fullName evidence="12">UMP-CMP kinase</fullName>
        <ecNumber evidence="12">2.7.4.14</ecNumber>
    </recommendedName>
    <alternativeName>
        <fullName evidence="12">Deoxycytidylate kinase</fullName>
        <shortName evidence="12">CK</shortName>
        <shortName evidence="12">dCMP kinase</shortName>
    </alternativeName>
    <alternativeName>
        <fullName evidence="12">Uridine monophosphate/cytidine monophosphate kinase</fullName>
        <shortName evidence="12">UMP/CMP kinase</shortName>
        <shortName evidence="12">UMP/CMPK</shortName>
    </alternativeName>
</protein>
<dbReference type="SUPFAM" id="SSF52540">
    <property type="entry name" value="P-loop containing nucleoside triphosphate hydrolases"/>
    <property type="match status" value="1"/>
</dbReference>
<dbReference type="CDD" id="cd01428">
    <property type="entry name" value="ADK"/>
    <property type="match status" value="1"/>
</dbReference>
<dbReference type="GO" id="GO:0004252">
    <property type="term" value="F:serine-type endopeptidase activity"/>
    <property type="evidence" value="ECO:0007669"/>
    <property type="project" value="InterPro"/>
</dbReference>
<evidence type="ECO:0000313" key="14">
    <source>
        <dbReference type="EMBL" id="CAF0843875.1"/>
    </source>
</evidence>
<dbReference type="InterPro" id="IPR000850">
    <property type="entry name" value="Adenylat/UMP-CMP_kin"/>
</dbReference>
<dbReference type="GO" id="GO:1905370">
    <property type="term" value="C:serine-type endopeptidase complex"/>
    <property type="evidence" value="ECO:0007669"/>
    <property type="project" value="UniProtKB-ARBA"/>
</dbReference>
<comment type="function">
    <text evidence="1">Catalyzes the reversible transfer of the terminal phosphate group between ATP and AMP. Plays an important role in cellular energy homeostasis and in adenine nucleotide metabolism.</text>
</comment>
<feature type="binding site" evidence="12">
    <location>
        <position position="42"/>
    </location>
    <ligand>
        <name>a ribonucleoside 5'-phosphate</name>
        <dbReference type="ChEBI" id="CHEBI:58043"/>
    </ligand>
</feature>
<dbReference type="Gene3D" id="2.10.109.10">
    <property type="entry name" value="Umud Fragment, subunit A"/>
    <property type="match status" value="1"/>
</dbReference>
<comment type="catalytic activity">
    <reaction evidence="12">
        <text>dCMP + ATP = dCDP + ADP</text>
        <dbReference type="Rhea" id="RHEA:25094"/>
        <dbReference type="ChEBI" id="CHEBI:30616"/>
        <dbReference type="ChEBI" id="CHEBI:57566"/>
        <dbReference type="ChEBI" id="CHEBI:58593"/>
        <dbReference type="ChEBI" id="CHEBI:456216"/>
        <dbReference type="EC" id="2.7.4.14"/>
    </reaction>
</comment>
<feature type="region of interest" description="NMPbind" evidence="12">
    <location>
        <begin position="36"/>
        <end position="66"/>
    </location>
</feature>
<organism evidence="14 16">
    <name type="scientific">Rotaria sordida</name>
    <dbReference type="NCBI Taxonomy" id="392033"/>
    <lineage>
        <taxon>Eukaryota</taxon>
        <taxon>Metazoa</taxon>
        <taxon>Spiralia</taxon>
        <taxon>Gnathifera</taxon>
        <taxon>Rotifera</taxon>
        <taxon>Eurotatoria</taxon>
        <taxon>Bdelloidea</taxon>
        <taxon>Philodinida</taxon>
        <taxon>Philodinidae</taxon>
        <taxon>Rotaria</taxon>
    </lineage>
</organism>
<evidence type="ECO:0000256" key="2">
    <source>
        <dbReference type="ARBA" id="ARBA00011245"/>
    </source>
</evidence>
<dbReference type="InterPro" id="IPR033690">
    <property type="entry name" value="Adenylat_kinase_CS"/>
</dbReference>
<evidence type="ECO:0000313" key="16">
    <source>
        <dbReference type="Proteomes" id="UP000663882"/>
    </source>
</evidence>
<dbReference type="SUPFAM" id="SSF51306">
    <property type="entry name" value="LexA/Signal peptidase"/>
    <property type="match status" value="1"/>
</dbReference>
<dbReference type="GO" id="GO:0050145">
    <property type="term" value="F:nucleoside monophosphate kinase activity"/>
    <property type="evidence" value="ECO:0007669"/>
    <property type="project" value="UniProtKB-ARBA"/>
</dbReference>
<dbReference type="EMBL" id="CAJNOO010000179">
    <property type="protein sequence ID" value="CAF0843875.1"/>
    <property type="molecule type" value="Genomic_DNA"/>
</dbReference>
<feature type="binding site" evidence="12">
    <location>
        <position position="139"/>
    </location>
    <ligand>
        <name>a ribonucleoside 5'-phosphate</name>
        <dbReference type="ChEBI" id="CHEBI:58043"/>
    </ligand>
</feature>
<dbReference type="EMBL" id="CAJOAX010002467">
    <property type="protein sequence ID" value="CAF3798239.1"/>
    <property type="molecule type" value="Genomic_DNA"/>
</dbReference>
<comment type="catalytic activity">
    <reaction evidence="12">
        <text>CMP + ATP = CDP + ADP</text>
        <dbReference type="Rhea" id="RHEA:11600"/>
        <dbReference type="ChEBI" id="CHEBI:30616"/>
        <dbReference type="ChEBI" id="CHEBI:58069"/>
        <dbReference type="ChEBI" id="CHEBI:60377"/>
        <dbReference type="ChEBI" id="CHEBI:456216"/>
        <dbReference type="EC" id="2.7.4.14"/>
    </reaction>
</comment>
<dbReference type="GO" id="GO:0005524">
    <property type="term" value="F:ATP binding"/>
    <property type="evidence" value="ECO:0007669"/>
    <property type="project" value="UniProtKB-KW"/>
</dbReference>
<evidence type="ECO:0000256" key="12">
    <source>
        <dbReference type="HAMAP-Rule" id="MF_03172"/>
    </source>
</evidence>
<keyword evidence="4 12" id="KW-0808">Transferase</keyword>
<reference evidence="14" key="1">
    <citation type="submission" date="2021-02" db="EMBL/GenBank/DDBJ databases">
        <authorList>
            <person name="Nowell W R."/>
        </authorList>
    </citation>
    <scope>NUCLEOTIDE SEQUENCE</scope>
</reference>
<feature type="domain" description="Peptidase S26" evidence="13">
    <location>
        <begin position="280"/>
        <end position="325"/>
    </location>
</feature>
<keyword evidence="9 12" id="KW-0665">Pyrimidine biosynthesis</keyword>
<dbReference type="OrthoDB" id="442176at2759"/>
<comment type="subcellular location">
    <subcellularLocation>
        <location evidence="12">Cytoplasm</location>
    </subcellularLocation>
    <subcellularLocation>
        <location evidence="12">Nucleus</location>
    </subcellularLocation>
</comment>
<dbReference type="Pfam" id="PF10502">
    <property type="entry name" value="Peptidase_S26"/>
    <property type="match status" value="2"/>
</dbReference>
<accession>A0A813VMP0</accession>
<evidence type="ECO:0000256" key="10">
    <source>
        <dbReference type="ARBA" id="ARBA00023242"/>
    </source>
</evidence>
<comment type="domain">
    <text evidence="12">Consists of three domains, a large central CORE domain and two small peripheral domains, NMPbind and LID, which undergo movements during catalysis. The LID domain closes over the site of phosphoryl transfer upon ATP binding. Assembling and dissambling the active center during each catalytic cycle provides an effective means to prevent ATP hydrolysis.</text>
</comment>
<evidence type="ECO:0000256" key="3">
    <source>
        <dbReference type="ARBA" id="ARBA00022490"/>
    </source>
</evidence>
<evidence type="ECO:0000256" key="9">
    <source>
        <dbReference type="ARBA" id="ARBA00022975"/>
    </source>
</evidence>
<dbReference type="HAMAP" id="MF_00235">
    <property type="entry name" value="Adenylate_kinase_Adk"/>
    <property type="match status" value="1"/>
</dbReference>
<feature type="binding site" evidence="12">
    <location>
        <begin position="64"/>
        <end position="66"/>
    </location>
    <ligand>
        <name>a ribonucleoside 5'-phosphate</name>
        <dbReference type="ChEBI" id="CHEBI:58043"/>
    </ligand>
</feature>
<dbReference type="InterPro" id="IPR019758">
    <property type="entry name" value="Pept_S26A_signal_pept_1_CS"/>
</dbReference>
<keyword evidence="7" id="KW-0378">Hydrolase</keyword>
<keyword evidence="10 12" id="KW-0539">Nucleus</keyword>
<comment type="subunit">
    <text evidence="2 12">Monomer.</text>
</comment>
<keyword evidence="6 12" id="KW-0418">Kinase</keyword>
<dbReference type="CDD" id="cd06530">
    <property type="entry name" value="S26_SPase_I"/>
    <property type="match status" value="1"/>
</dbReference>
<feature type="binding site" evidence="12">
    <location>
        <position position="98"/>
    </location>
    <ligand>
        <name>CMP</name>
        <dbReference type="ChEBI" id="CHEBI:60377"/>
    </ligand>
</feature>
<keyword evidence="8 12" id="KW-0067">ATP-binding</keyword>
<comment type="catalytic activity">
    <reaction evidence="11 12">
        <text>UMP + ATP = UDP + ADP</text>
        <dbReference type="Rhea" id="RHEA:24400"/>
        <dbReference type="ChEBI" id="CHEBI:30616"/>
        <dbReference type="ChEBI" id="CHEBI:57865"/>
        <dbReference type="ChEBI" id="CHEBI:58223"/>
        <dbReference type="ChEBI" id="CHEBI:456216"/>
        <dbReference type="EC" id="2.7.4.14"/>
    </reaction>
</comment>
<dbReference type="PROSITE" id="PS00761">
    <property type="entry name" value="SPASE_I_3"/>
    <property type="match status" value="1"/>
</dbReference>
<dbReference type="NCBIfam" id="TIGR01359">
    <property type="entry name" value="UMP_CMP_kin_fam"/>
    <property type="match status" value="1"/>
</dbReference>
<comment type="cofactor">
    <cofactor evidence="12">
        <name>Mg(2+)</name>
        <dbReference type="ChEBI" id="CHEBI:18420"/>
    </cofactor>
    <text evidence="12">Binds 1 Mg(2+) ion per monomer.</text>
</comment>
<dbReference type="InterPro" id="IPR036286">
    <property type="entry name" value="LexA/Signal_pep-like_sf"/>
</dbReference>
<feature type="binding site" evidence="12">
    <location>
        <position position="178"/>
    </location>
    <ligand>
        <name>ATP</name>
        <dbReference type="ChEBI" id="CHEBI:30616"/>
    </ligand>
</feature>
<dbReference type="Gene3D" id="3.40.50.300">
    <property type="entry name" value="P-loop containing nucleotide triphosphate hydrolases"/>
    <property type="match status" value="1"/>
</dbReference>
<feature type="binding site" evidence="12">
    <location>
        <begin position="16"/>
        <end position="21"/>
    </location>
    <ligand>
        <name>ATP</name>
        <dbReference type="ChEBI" id="CHEBI:30616"/>
    </ligand>
</feature>
<evidence type="ECO:0000256" key="11">
    <source>
        <dbReference type="ARBA" id="ARBA00048116"/>
    </source>
</evidence>
<feature type="binding site" evidence="12">
    <location>
        <position position="150"/>
    </location>
    <ligand>
        <name>a ribonucleoside 5'-phosphate</name>
        <dbReference type="ChEBI" id="CHEBI:58043"/>
    </ligand>
</feature>
<gene>
    <name evidence="15" type="ORF">OTI717_LOCUS18122</name>
    <name evidence="14" type="ORF">RFH988_LOCUS6092</name>
</gene>
<evidence type="ECO:0000313" key="15">
    <source>
        <dbReference type="EMBL" id="CAF3798239.1"/>
    </source>
</evidence>
<evidence type="ECO:0000256" key="1">
    <source>
        <dbReference type="ARBA" id="ARBA00003053"/>
    </source>
</evidence>
<comment type="function">
    <text evidence="12">Catalyzes the phosphorylation of pyrimidine nucleoside monophosphates at the expense of ATP. Plays an important role in de novo pyrimidine nucleotide biosynthesis. Has preference for UMP and CMP as phosphate acceptors.</text>
</comment>
<sequence length="351" mass="39473">MASKKPNVIFVLGGPGAGKGTQCVRIAEKYGYVHLSAGDLLREEAAKPDSSLGQEINEHIKNGSIVPVAVTCKLLENAMKKSGKENFLIDGFPRNKDNVDGWKQAMDGKANVQCVLFFDCDEKTCVARCLDRGGKGSGRTDDNEESLKKRIVTYNESTRPVVELYEKDNLVKRVDASKDVDKKLEELLKHGFRGAILALPFLTTFMDKIATISLVDGTSMQPLLNPTGLHSDWVLIKRWHMDDYFLRKGDIISFESPREPGTYMIKRVKALENEMIYDTTKQKETRVPQGHLWVEGDNKRASYDSRHFGCVTRGLVTGRALYIIWPPKRFGTKLTLLNDDDDESDNDDHDD</sequence>
<evidence type="ECO:0000256" key="8">
    <source>
        <dbReference type="ARBA" id="ARBA00022840"/>
    </source>
</evidence>
<dbReference type="GO" id="GO:0005737">
    <property type="term" value="C:cytoplasm"/>
    <property type="evidence" value="ECO:0007669"/>
    <property type="project" value="UniProtKB-SubCell"/>
</dbReference>
<dbReference type="GO" id="GO:0006207">
    <property type="term" value="P:'de novo' pyrimidine nucleobase biosynthetic process"/>
    <property type="evidence" value="ECO:0007669"/>
    <property type="project" value="InterPro"/>
</dbReference>
<dbReference type="EC" id="2.7.4.14" evidence="12"/>
<dbReference type="GO" id="GO:0005634">
    <property type="term" value="C:nucleus"/>
    <property type="evidence" value="ECO:0007669"/>
    <property type="project" value="UniProtKB-SubCell"/>
</dbReference>